<evidence type="ECO:0000313" key="2">
    <source>
        <dbReference type="EMBL" id="RYB04410.1"/>
    </source>
</evidence>
<proteinExistence type="predicted"/>
<reference evidence="2 3" key="2">
    <citation type="submission" date="2019-02" db="EMBL/GenBank/DDBJ databases">
        <title>'Lichenibacterium ramalinii' gen. nov. sp. nov., 'Lichenibacterium minor' gen. nov. sp. nov.</title>
        <authorList>
            <person name="Pankratov T."/>
        </authorList>
    </citation>
    <scope>NUCLEOTIDE SEQUENCE [LARGE SCALE GENOMIC DNA]</scope>
    <source>
        <strain evidence="2 3">RmlP001</strain>
    </source>
</reference>
<name>A0A4Q2RB67_9HYPH</name>
<dbReference type="RefSeq" id="WP_129219685.1">
    <property type="nucleotide sequence ID" value="NZ_QYBC01000010.1"/>
</dbReference>
<evidence type="ECO:0000313" key="3">
    <source>
        <dbReference type="Proteomes" id="UP000289411"/>
    </source>
</evidence>
<protein>
    <submittedName>
        <fullName evidence="2">Uncharacterized protein</fullName>
    </submittedName>
</protein>
<accession>A0A4Q2RB67</accession>
<dbReference type="EMBL" id="QYBC01000010">
    <property type="protein sequence ID" value="RYB04410.1"/>
    <property type="molecule type" value="Genomic_DNA"/>
</dbReference>
<dbReference type="Proteomes" id="UP000289411">
    <property type="component" value="Unassembled WGS sequence"/>
</dbReference>
<comment type="caution">
    <text evidence="2">The sequence shown here is derived from an EMBL/GenBank/DDBJ whole genome shotgun (WGS) entry which is preliminary data.</text>
</comment>
<evidence type="ECO:0000256" key="1">
    <source>
        <dbReference type="SAM" id="MobiDB-lite"/>
    </source>
</evidence>
<organism evidence="2 3">
    <name type="scientific">Lichenibacterium ramalinae</name>
    <dbReference type="NCBI Taxonomy" id="2316527"/>
    <lineage>
        <taxon>Bacteria</taxon>
        <taxon>Pseudomonadati</taxon>
        <taxon>Pseudomonadota</taxon>
        <taxon>Alphaproteobacteria</taxon>
        <taxon>Hyphomicrobiales</taxon>
        <taxon>Lichenihabitantaceae</taxon>
        <taxon>Lichenibacterium</taxon>
    </lineage>
</organism>
<dbReference type="AlphaFoldDB" id="A0A4Q2RB67"/>
<reference evidence="2 3" key="1">
    <citation type="submission" date="2018-09" db="EMBL/GenBank/DDBJ databases">
        <authorList>
            <person name="Grouzdev D.S."/>
            <person name="Krutkina M.S."/>
        </authorList>
    </citation>
    <scope>NUCLEOTIDE SEQUENCE [LARGE SCALE GENOMIC DNA]</scope>
    <source>
        <strain evidence="2 3">RmlP001</strain>
    </source>
</reference>
<feature type="region of interest" description="Disordered" evidence="1">
    <location>
        <begin position="121"/>
        <end position="157"/>
    </location>
</feature>
<gene>
    <name evidence="2" type="ORF">D3272_13280</name>
</gene>
<sequence>MSVDEGVAAGRAGGRVVGADRWRRYESLAEVGTPAGLAREVARHVRAAQKLEFLGDALAECAGRVAAVTALRLACTPSRTGEDQEVKAAAFDGWLASARGSTRAHLAFLLEAALRAEWRSGTAGGLPRPKRTTFDADSCGTRADGIDGSQAPNSGETTADDVALYRAAVGSADADVALAKAIDVLSDLTVVPRRSPVAQGAWAVLDEIAFGLCVVPSTSREDRLDKRRPLLILWRTVRRRPSTAAVLRRLILLDRQRWPGPVR</sequence>
<keyword evidence="3" id="KW-1185">Reference proteome</keyword>